<accession>A0A2P8D244</accession>
<dbReference type="EMBL" id="PYGA01000020">
    <property type="protein sequence ID" value="PSK91300.1"/>
    <property type="molecule type" value="Genomic_DNA"/>
</dbReference>
<dbReference type="GO" id="GO:0005829">
    <property type="term" value="C:cytosol"/>
    <property type="evidence" value="ECO:0007669"/>
    <property type="project" value="TreeGrafter"/>
</dbReference>
<dbReference type="OrthoDB" id="3204399at2"/>
<dbReference type="GO" id="GO:0051782">
    <property type="term" value="P:negative regulation of cell division"/>
    <property type="evidence" value="ECO:0007669"/>
    <property type="project" value="TreeGrafter"/>
</dbReference>
<name>A0A2P8D244_9ACTN</name>
<dbReference type="Proteomes" id="UP000240542">
    <property type="component" value="Unassembled WGS sequence"/>
</dbReference>
<dbReference type="GO" id="GO:0009898">
    <property type="term" value="C:cytoplasmic side of plasma membrane"/>
    <property type="evidence" value="ECO:0007669"/>
    <property type="project" value="TreeGrafter"/>
</dbReference>
<dbReference type="PANTHER" id="PTHR43384">
    <property type="entry name" value="SEPTUM SITE-DETERMINING PROTEIN MIND HOMOLOG, CHLOROPLASTIC-RELATED"/>
    <property type="match status" value="1"/>
</dbReference>
<dbReference type="InterPro" id="IPR002586">
    <property type="entry name" value="CobQ/CobB/MinD/ParA_Nub-bd_dom"/>
</dbReference>
<feature type="domain" description="CobQ/CobB/MinD/ParA nucleotide binding" evidence="2">
    <location>
        <begin position="119"/>
        <end position="248"/>
    </location>
</feature>
<dbReference type="Pfam" id="PF01656">
    <property type="entry name" value="CbiA"/>
    <property type="match status" value="1"/>
</dbReference>
<keyword evidence="3" id="KW-0969">Cilium</keyword>
<evidence type="ECO:0000313" key="3">
    <source>
        <dbReference type="EMBL" id="PSK91300.1"/>
    </source>
</evidence>
<dbReference type="RefSeq" id="WP_106585567.1">
    <property type="nucleotide sequence ID" value="NZ_PYGA01000020.1"/>
</dbReference>
<organism evidence="3 4">
    <name type="scientific">Murinocardiopsis flavida</name>
    <dbReference type="NCBI Taxonomy" id="645275"/>
    <lineage>
        <taxon>Bacteria</taxon>
        <taxon>Bacillati</taxon>
        <taxon>Actinomycetota</taxon>
        <taxon>Actinomycetes</taxon>
        <taxon>Streptosporangiales</taxon>
        <taxon>Nocardiopsidaceae</taxon>
        <taxon>Murinocardiopsis</taxon>
    </lineage>
</organism>
<feature type="compositionally biased region" description="Basic and acidic residues" evidence="1">
    <location>
        <begin position="57"/>
        <end position="67"/>
    </location>
</feature>
<evidence type="ECO:0000256" key="1">
    <source>
        <dbReference type="SAM" id="MobiDB-lite"/>
    </source>
</evidence>
<keyword evidence="3" id="KW-0282">Flagellum</keyword>
<proteinExistence type="predicted"/>
<dbReference type="InterPro" id="IPR027417">
    <property type="entry name" value="P-loop_NTPase"/>
</dbReference>
<feature type="region of interest" description="Disordered" evidence="1">
    <location>
        <begin position="1"/>
        <end position="78"/>
    </location>
</feature>
<sequence>MHTPAAPGQQPPVPPVTGPVNGHDSGHPPAGHAPEPQHPPLPTEPPAPPQAPPRQARTHDLTPERLLRGQKAPPTKGWRRALYTATAGVVNPGESKAELLKRELRSRMRTPVDSGHHRVAVLSLKGGVGKTTTTVGLGSVFAEGRGDRVIAVDANPDRGTLTERLAPELRGSLTVRDLLRDRDNLDRYADVRAYTSQAPSRLEFLASDIDPAVSEAFSADDYRSVASVVERFYSICITDCGTGMLHSAMSAILELADQMVLVVPPSVDGARSASATLDWLQAHGHNRLAENSVAVLSKVGKRGDVDLEKLSAHFTGRCRSVVRIPADRHLEQGSGIDLDKLHPATRHAYLLLAAEIASSFNSAAR</sequence>
<keyword evidence="3" id="KW-0966">Cell projection</keyword>
<dbReference type="Gene3D" id="3.40.50.300">
    <property type="entry name" value="P-loop containing nucleotide triphosphate hydrolases"/>
    <property type="match status" value="1"/>
</dbReference>
<feature type="compositionally biased region" description="Pro residues" evidence="1">
    <location>
        <begin position="36"/>
        <end position="52"/>
    </location>
</feature>
<evidence type="ECO:0000313" key="4">
    <source>
        <dbReference type="Proteomes" id="UP000240542"/>
    </source>
</evidence>
<dbReference type="SUPFAM" id="SSF52540">
    <property type="entry name" value="P-loop containing nucleoside triphosphate hydrolases"/>
    <property type="match status" value="1"/>
</dbReference>
<dbReference type="InterPro" id="IPR050625">
    <property type="entry name" value="ParA/MinD_ATPase"/>
</dbReference>
<dbReference type="PANTHER" id="PTHR43384:SF14">
    <property type="entry name" value="ESX-1 SECRETION-ASSOCIATED PROTEIN ESPI"/>
    <property type="match status" value="1"/>
</dbReference>
<reference evidence="3 4" key="1">
    <citation type="submission" date="2018-03" db="EMBL/GenBank/DDBJ databases">
        <title>Genomic Encyclopedia of Archaeal and Bacterial Type Strains, Phase II (KMG-II): from individual species to whole genera.</title>
        <authorList>
            <person name="Goeker M."/>
        </authorList>
    </citation>
    <scope>NUCLEOTIDE SEQUENCE [LARGE SCALE GENOMIC DNA]</scope>
    <source>
        <strain evidence="3 4">DSM 45312</strain>
    </source>
</reference>
<protein>
    <submittedName>
        <fullName evidence="3">MinD-like ATPase involved in chromosome partitioning or flagellar assembly</fullName>
    </submittedName>
</protein>
<gene>
    <name evidence="3" type="ORF">CLV63_12026</name>
</gene>
<keyword evidence="4" id="KW-1185">Reference proteome</keyword>
<evidence type="ECO:0000259" key="2">
    <source>
        <dbReference type="Pfam" id="PF01656"/>
    </source>
</evidence>
<comment type="caution">
    <text evidence="3">The sequence shown here is derived from an EMBL/GenBank/DDBJ whole genome shotgun (WGS) entry which is preliminary data.</text>
</comment>
<dbReference type="GO" id="GO:0005524">
    <property type="term" value="F:ATP binding"/>
    <property type="evidence" value="ECO:0007669"/>
    <property type="project" value="TreeGrafter"/>
</dbReference>
<dbReference type="AlphaFoldDB" id="A0A2P8D244"/>
<dbReference type="GO" id="GO:0016887">
    <property type="term" value="F:ATP hydrolysis activity"/>
    <property type="evidence" value="ECO:0007669"/>
    <property type="project" value="TreeGrafter"/>
</dbReference>